<protein>
    <submittedName>
        <fullName evidence="1">Uncharacterized protein</fullName>
    </submittedName>
</protein>
<accession>G2XYQ0</accession>
<name>G2XYQ0_BOTF4</name>
<dbReference type="Proteomes" id="UP000008177">
    <property type="component" value="Unplaced contigs"/>
</dbReference>
<dbReference type="AlphaFoldDB" id="G2XYQ0"/>
<organism evidence="1 2">
    <name type="scientific">Botryotinia fuckeliana (strain T4)</name>
    <name type="common">Noble rot fungus</name>
    <name type="synonym">Botrytis cinerea</name>
    <dbReference type="NCBI Taxonomy" id="999810"/>
    <lineage>
        <taxon>Eukaryota</taxon>
        <taxon>Fungi</taxon>
        <taxon>Dikarya</taxon>
        <taxon>Ascomycota</taxon>
        <taxon>Pezizomycotina</taxon>
        <taxon>Leotiomycetes</taxon>
        <taxon>Helotiales</taxon>
        <taxon>Sclerotiniaceae</taxon>
        <taxon>Botrytis</taxon>
    </lineage>
</organism>
<reference evidence="2" key="1">
    <citation type="journal article" date="2011" name="PLoS Genet.">
        <title>Genomic analysis of the necrotrophic fungal pathogens Sclerotinia sclerotiorum and Botrytis cinerea.</title>
        <authorList>
            <person name="Amselem J."/>
            <person name="Cuomo C.A."/>
            <person name="van Kan J.A."/>
            <person name="Viaud M."/>
            <person name="Benito E.P."/>
            <person name="Couloux A."/>
            <person name="Coutinho P.M."/>
            <person name="de Vries R.P."/>
            <person name="Dyer P.S."/>
            <person name="Fillinger S."/>
            <person name="Fournier E."/>
            <person name="Gout L."/>
            <person name="Hahn M."/>
            <person name="Kohn L."/>
            <person name="Lapalu N."/>
            <person name="Plummer K.M."/>
            <person name="Pradier J.M."/>
            <person name="Quevillon E."/>
            <person name="Sharon A."/>
            <person name="Simon A."/>
            <person name="ten Have A."/>
            <person name="Tudzynski B."/>
            <person name="Tudzynski P."/>
            <person name="Wincker P."/>
            <person name="Andrew M."/>
            <person name="Anthouard V."/>
            <person name="Beever R.E."/>
            <person name="Beffa R."/>
            <person name="Benoit I."/>
            <person name="Bouzid O."/>
            <person name="Brault B."/>
            <person name="Chen Z."/>
            <person name="Choquer M."/>
            <person name="Collemare J."/>
            <person name="Cotton P."/>
            <person name="Danchin E.G."/>
            <person name="Da Silva C."/>
            <person name="Gautier A."/>
            <person name="Giraud C."/>
            <person name="Giraud T."/>
            <person name="Gonzalez C."/>
            <person name="Grossetete S."/>
            <person name="Guldener U."/>
            <person name="Henrissat B."/>
            <person name="Howlett B.J."/>
            <person name="Kodira C."/>
            <person name="Kretschmer M."/>
            <person name="Lappartient A."/>
            <person name="Leroch M."/>
            <person name="Levis C."/>
            <person name="Mauceli E."/>
            <person name="Neuveglise C."/>
            <person name="Oeser B."/>
            <person name="Pearson M."/>
            <person name="Poulain J."/>
            <person name="Poussereau N."/>
            <person name="Quesneville H."/>
            <person name="Rascle C."/>
            <person name="Schumacher J."/>
            <person name="Segurens B."/>
            <person name="Sexton A."/>
            <person name="Silva E."/>
            <person name="Sirven C."/>
            <person name="Soanes D.M."/>
            <person name="Talbot N.J."/>
            <person name="Templeton M."/>
            <person name="Yandava C."/>
            <person name="Yarden O."/>
            <person name="Zeng Q."/>
            <person name="Rollins J.A."/>
            <person name="Lebrun M.H."/>
            <person name="Dickman M."/>
        </authorList>
    </citation>
    <scope>NUCLEOTIDE SEQUENCE [LARGE SCALE GENOMIC DNA]</scope>
    <source>
        <strain evidence="2">T4</strain>
    </source>
</reference>
<dbReference type="HOGENOM" id="CLU_3159872_0_0_1"/>
<evidence type="ECO:0000313" key="2">
    <source>
        <dbReference type="Proteomes" id="UP000008177"/>
    </source>
</evidence>
<evidence type="ECO:0000313" key="1">
    <source>
        <dbReference type="EMBL" id="CCD45587.1"/>
    </source>
</evidence>
<gene>
    <name evidence="1" type="ORF">BofuT4_uP046050.1</name>
</gene>
<proteinExistence type="predicted"/>
<dbReference type="EMBL" id="FQ790278">
    <property type="protein sequence ID" value="CCD45587.1"/>
    <property type="molecule type" value="Genomic_DNA"/>
</dbReference>
<dbReference type="InParanoid" id="G2XYQ0"/>
<sequence length="48" mass="5489">MDAWLGICGFLKMLVQRVPHPCHLPCGLDFPCPVFLKRKSSTILVEKY</sequence>